<dbReference type="PROSITE" id="PS50106">
    <property type="entry name" value="PDZ"/>
    <property type="match status" value="1"/>
</dbReference>
<dbReference type="Gene3D" id="2.40.10.120">
    <property type="match status" value="1"/>
</dbReference>
<reference evidence="5 6" key="1">
    <citation type="submission" date="2024-02" db="EMBL/GenBank/DDBJ databases">
        <title>Haloferula sargassicola NBRC 104335.</title>
        <authorList>
            <person name="Ichikawa N."/>
            <person name="Katano-Makiyama Y."/>
            <person name="Hidaka K."/>
        </authorList>
    </citation>
    <scope>NUCLEOTIDE SEQUENCE [LARGE SCALE GENOMIC DNA]</scope>
    <source>
        <strain evidence="5 6">NBRC 104335</strain>
    </source>
</reference>
<organism evidence="5 6">
    <name type="scientific">Haloferula sargassicola</name>
    <dbReference type="NCBI Taxonomy" id="490096"/>
    <lineage>
        <taxon>Bacteria</taxon>
        <taxon>Pseudomonadati</taxon>
        <taxon>Verrucomicrobiota</taxon>
        <taxon>Verrucomicrobiia</taxon>
        <taxon>Verrucomicrobiales</taxon>
        <taxon>Verrucomicrobiaceae</taxon>
        <taxon>Haloferula</taxon>
    </lineage>
</organism>
<gene>
    <name evidence="5" type="ORF">Hsar01_02213</name>
</gene>
<dbReference type="Pfam" id="PF13180">
    <property type="entry name" value="PDZ_2"/>
    <property type="match status" value="1"/>
</dbReference>
<name>A0ABP9UQI0_9BACT</name>
<evidence type="ECO:0000259" key="4">
    <source>
        <dbReference type="PROSITE" id="PS50106"/>
    </source>
</evidence>
<dbReference type="PANTHER" id="PTHR43343:SF6">
    <property type="entry name" value="PROTEASE DO-LIKE 5, CHLOROPLASTIC ISOFORM X1"/>
    <property type="match status" value="1"/>
</dbReference>
<dbReference type="InterPro" id="IPR036034">
    <property type="entry name" value="PDZ_sf"/>
</dbReference>
<keyword evidence="6" id="KW-1185">Reference proteome</keyword>
<dbReference type="InterPro" id="IPR043504">
    <property type="entry name" value="Peptidase_S1_PA_chymotrypsin"/>
</dbReference>
<protein>
    <recommendedName>
        <fullName evidence="4">PDZ domain-containing protein</fullName>
    </recommendedName>
</protein>
<dbReference type="InterPro" id="IPR051201">
    <property type="entry name" value="Chloro_Bact_Ser_Proteases"/>
</dbReference>
<comment type="similarity">
    <text evidence="1">Belongs to the peptidase S1C family.</text>
</comment>
<dbReference type="Gene3D" id="2.40.10.10">
    <property type="entry name" value="Trypsin-like serine proteases"/>
    <property type="match status" value="1"/>
</dbReference>
<dbReference type="SUPFAM" id="SSF50494">
    <property type="entry name" value="Trypsin-like serine proteases"/>
    <property type="match status" value="1"/>
</dbReference>
<evidence type="ECO:0000313" key="6">
    <source>
        <dbReference type="Proteomes" id="UP001476282"/>
    </source>
</evidence>
<feature type="domain" description="PDZ" evidence="4">
    <location>
        <begin position="165"/>
        <end position="218"/>
    </location>
</feature>
<sequence>MRSSIGWMCILAAVAPLRAQVEAEVPLQRPEEKEVTDNQSAALFNAVRPVALEASRSTVWVWSGKRMVAMGTVIGDGRRVLTKWSQIGFARGPLQVVAGDQSQARAELVGVYEDDDLAVLELVDAEKPLTPVIWSEEPSPPVGAFLVAASPTDTPLRIGVVAVGERSVRLSDQALFGVYLVKSDSGEVVIEELEKSGGADEAGLRRGDVILSVDDQEINEPFELKKILTDMAPGDSVNVKYRHRGKIEDARVVLGDRSKYKKIPEGRLKAMRAMGGATSVRGDDFPVVIQSDMQLHPQQCGGPVVDLSGKVMGVSISRTDRTRSYIIPASRIVDLLQQDGVSPELAQLPGQGGDPGMAAGTPRPRVVPIPRGAANAMRSHLEEMAEFMRRFDREMEPYGR</sequence>
<dbReference type="Proteomes" id="UP001476282">
    <property type="component" value="Unassembled WGS sequence"/>
</dbReference>
<evidence type="ECO:0000256" key="2">
    <source>
        <dbReference type="ARBA" id="ARBA00022670"/>
    </source>
</evidence>
<dbReference type="Gene3D" id="2.30.42.10">
    <property type="match status" value="1"/>
</dbReference>
<comment type="caution">
    <text evidence="5">The sequence shown here is derived from an EMBL/GenBank/DDBJ whole genome shotgun (WGS) entry which is preliminary data.</text>
</comment>
<evidence type="ECO:0000256" key="3">
    <source>
        <dbReference type="ARBA" id="ARBA00022801"/>
    </source>
</evidence>
<evidence type="ECO:0000256" key="1">
    <source>
        <dbReference type="ARBA" id="ARBA00010541"/>
    </source>
</evidence>
<dbReference type="EMBL" id="BAABRI010000011">
    <property type="protein sequence ID" value="GAA5482987.1"/>
    <property type="molecule type" value="Genomic_DNA"/>
</dbReference>
<dbReference type="InterPro" id="IPR001478">
    <property type="entry name" value="PDZ"/>
</dbReference>
<keyword evidence="3" id="KW-0378">Hydrolase</keyword>
<dbReference type="PANTHER" id="PTHR43343">
    <property type="entry name" value="PEPTIDASE S12"/>
    <property type="match status" value="1"/>
</dbReference>
<dbReference type="InterPro" id="IPR009003">
    <property type="entry name" value="Peptidase_S1_PA"/>
</dbReference>
<dbReference type="SMART" id="SM00228">
    <property type="entry name" value="PDZ"/>
    <property type="match status" value="1"/>
</dbReference>
<accession>A0ABP9UQI0</accession>
<keyword evidence="2" id="KW-0645">Protease</keyword>
<evidence type="ECO:0000313" key="5">
    <source>
        <dbReference type="EMBL" id="GAA5482987.1"/>
    </source>
</evidence>
<proteinExistence type="inferred from homology"/>
<dbReference type="SUPFAM" id="SSF50156">
    <property type="entry name" value="PDZ domain-like"/>
    <property type="match status" value="1"/>
</dbReference>